<dbReference type="EMBL" id="CP069188">
    <property type="protein sequence ID" value="QRV16519.1"/>
    <property type="molecule type" value="Genomic_DNA"/>
</dbReference>
<feature type="transmembrane region" description="Helical" evidence="1">
    <location>
        <begin position="12"/>
        <end position="29"/>
    </location>
</feature>
<name>A0A8T8E481_9EURY</name>
<dbReference type="Proteomes" id="UP000637819">
    <property type="component" value="Chromosome"/>
</dbReference>
<accession>A0A8T8E481</accession>
<evidence type="ECO:0000256" key="1">
    <source>
        <dbReference type="SAM" id="Phobius"/>
    </source>
</evidence>
<reference evidence="2 3" key="1">
    <citation type="submission" date="2021-01" db="EMBL/GenBank/DDBJ databases">
        <title>Genome Sequence and Methylation Pattern of Haloterrigena salifodinae BOL5-1, An Extremely Halophilic Archaeon from a Bolivian Salt Mine.</title>
        <authorList>
            <person name="DasSarma P."/>
            <person name="Anton B.P."/>
            <person name="DasSarma S.L."/>
            <person name="von Ehrenheim H.A.L."/>
            <person name="Martinez F.L."/>
            <person name="Guzman D."/>
            <person name="Roberts R.J."/>
            <person name="DasSarma S."/>
        </authorList>
    </citation>
    <scope>NUCLEOTIDE SEQUENCE [LARGE SCALE GENOMIC DNA]</scope>
    <source>
        <strain evidence="2 3">BOL5-1</strain>
    </source>
</reference>
<keyword evidence="1" id="KW-1133">Transmembrane helix</keyword>
<feature type="transmembrane region" description="Helical" evidence="1">
    <location>
        <begin position="72"/>
        <end position="98"/>
    </location>
</feature>
<keyword evidence="1" id="KW-0812">Transmembrane</keyword>
<gene>
    <name evidence="2" type="ORF">JMJ58_06420</name>
</gene>
<proteinExistence type="predicted"/>
<keyword evidence="3" id="KW-1185">Reference proteome</keyword>
<protein>
    <submittedName>
        <fullName evidence="2">Uncharacterized protein</fullName>
    </submittedName>
</protein>
<feature type="transmembrane region" description="Helical" evidence="1">
    <location>
        <begin position="41"/>
        <end position="60"/>
    </location>
</feature>
<keyword evidence="1" id="KW-0472">Membrane</keyword>
<evidence type="ECO:0000313" key="2">
    <source>
        <dbReference type="EMBL" id="QRV16519.1"/>
    </source>
</evidence>
<dbReference type="KEGG" id="hsal:JMJ58_06420"/>
<dbReference type="GeneID" id="62874742"/>
<sequence>MAETIDVQEQAIGAGSIAALALVAYGRFINETLFGVDATTLGLGAFAATFAAVALLHGAYGRRDFAVSHAVSAVGLGLVVLASSLLPMLVGLVLLVGAGSYTARTTIRARDEATEERETAPENA</sequence>
<dbReference type="AlphaFoldDB" id="A0A8T8E481"/>
<dbReference type="RefSeq" id="WP_204748773.1">
    <property type="nucleotide sequence ID" value="NZ_CP069188.1"/>
</dbReference>
<evidence type="ECO:0000313" key="3">
    <source>
        <dbReference type="Proteomes" id="UP000637819"/>
    </source>
</evidence>
<organism evidence="2 3">
    <name type="scientific">Haloterrigena salifodinae</name>
    <dbReference type="NCBI Taxonomy" id="2675099"/>
    <lineage>
        <taxon>Archaea</taxon>
        <taxon>Methanobacteriati</taxon>
        <taxon>Methanobacteriota</taxon>
        <taxon>Stenosarchaea group</taxon>
        <taxon>Halobacteria</taxon>
        <taxon>Halobacteriales</taxon>
        <taxon>Natrialbaceae</taxon>
        <taxon>Haloterrigena</taxon>
    </lineage>
</organism>